<evidence type="ECO:0000256" key="1">
    <source>
        <dbReference type="ARBA" id="ARBA00010048"/>
    </source>
</evidence>
<dbReference type="Pfam" id="PF02996">
    <property type="entry name" value="Prefoldin"/>
    <property type="match status" value="1"/>
</dbReference>
<comment type="similarity">
    <text evidence="1 4">Belongs to the prefoldin subunit alpha family.</text>
</comment>
<reference evidence="5 6" key="1">
    <citation type="submission" date="2020-04" db="EMBL/GenBank/DDBJ databases">
        <authorList>
            <person name="Laetsch R D."/>
            <person name="Stevens L."/>
            <person name="Kumar S."/>
            <person name="Blaxter L. M."/>
        </authorList>
    </citation>
    <scope>NUCLEOTIDE SEQUENCE [LARGE SCALE GENOMIC DNA]</scope>
</reference>
<accession>A0A8S1F3K5</accession>
<keyword evidence="6" id="KW-1185">Reference proteome</keyword>
<dbReference type="InterPro" id="IPR016655">
    <property type="entry name" value="PFD3"/>
</dbReference>
<dbReference type="SUPFAM" id="SSF46579">
    <property type="entry name" value="Prefoldin"/>
    <property type="match status" value="1"/>
</dbReference>
<dbReference type="FunFam" id="1.10.287.370:FF:000001">
    <property type="entry name" value="Prefoldin subunit 3"/>
    <property type="match status" value="1"/>
</dbReference>
<comment type="subunit">
    <text evidence="2 4">Heterohexamer of two PFD-alpha type and four PFD-beta type subunits.</text>
</comment>
<dbReference type="PANTHER" id="PTHR12409:SF0">
    <property type="entry name" value="PREFOLDIN SUBUNIT 3"/>
    <property type="match status" value="1"/>
</dbReference>
<evidence type="ECO:0000256" key="3">
    <source>
        <dbReference type="ARBA" id="ARBA00023186"/>
    </source>
</evidence>
<dbReference type="InterPro" id="IPR009053">
    <property type="entry name" value="Prefoldin"/>
</dbReference>
<dbReference type="PIRSF" id="PIRSF016396">
    <property type="entry name" value="Prefoldin_subunit_3"/>
    <property type="match status" value="1"/>
</dbReference>
<dbReference type="Gene3D" id="1.10.287.370">
    <property type="match status" value="1"/>
</dbReference>
<proteinExistence type="inferred from homology"/>
<dbReference type="GO" id="GO:0015631">
    <property type="term" value="F:tubulin binding"/>
    <property type="evidence" value="ECO:0007669"/>
    <property type="project" value="TreeGrafter"/>
</dbReference>
<dbReference type="Proteomes" id="UP000494206">
    <property type="component" value="Unassembled WGS sequence"/>
</dbReference>
<comment type="function">
    <text evidence="4">Binds specifically to cytosolic chaperonin (c-CPN) and transfers target proteins to it. Binds to nascent polypeptide chain and promotes folding in an environment in which there are many competing pathways for nonnative proteins.</text>
</comment>
<dbReference type="GO" id="GO:0016272">
    <property type="term" value="C:prefoldin complex"/>
    <property type="evidence" value="ECO:0007669"/>
    <property type="project" value="UniProtKB-UniRule"/>
</dbReference>
<dbReference type="PANTHER" id="PTHR12409">
    <property type="entry name" value="PREFOLDIN SUBUNIT 3"/>
    <property type="match status" value="1"/>
</dbReference>
<dbReference type="OrthoDB" id="6375174at2759"/>
<evidence type="ECO:0000313" key="5">
    <source>
        <dbReference type="EMBL" id="CAB3408551.1"/>
    </source>
</evidence>
<dbReference type="InterPro" id="IPR004127">
    <property type="entry name" value="Prefoldin_subunit_alpha"/>
</dbReference>
<organism evidence="5 6">
    <name type="scientific">Caenorhabditis bovis</name>
    <dbReference type="NCBI Taxonomy" id="2654633"/>
    <lineage>
        <taxon>Eukaryota</taxon>
        <taxon>Metazoa</taxon>
        <taxon>Ecdysozoa</taxon>
        <taxon>Nematoda</taxon>
        <taxon>Chromadorea</taxon>
        <taxon>Rhabditida</taxon>
        <taxon>Rhabditina</taxon>
        <taxon>Rhabditomorpha</taxon>
        <taxon>Rhabditoidea</taxon>
        <taxon>Rhabditidae</taxon>
        <taxon>Peloderinae</taxon>
        <taxon>Caenorhabditis</taxon>
    </lineage>
</organism>
<dbReference type="GO" id="GO:0005737">
    <property type="term" value="C:cytoplasm"/>
    <property type="evidence" value="ECO:0007669"/>
    <property type="project" value="TreeGrafter"/>
</dbReference>
<dbReference type="AlphaFoldDB" id="A0A8S1F3K5"/>
<dbReference type="EMBL" id="CADEPM010000007">
    <property type="protein sequence ID" value="CAB3408551.1"/>
    <property type="molecule type" value="Genomic_DNA"/>
</dbReference>
<name>A0A8S1F3K5_9PELO</name>
<dbReference type="GO" id="GO:0007017">
    <property type="term" value="P:microtubule-based process"/>
    <property type="evidence" value="ECO:0007669"/>
    <property type="project" value="TreeGrafter"/>
</dbReference>
<dbReference type="CDD" id="cd23156">
    <property type="entry name" value="Prefoldin_3"/>
    <property type="match status" value="1"/>
</dbReference>
<evidence type="ECO:0000313" key="6">
    <source>
        <dbReference type="Proteomes" id="UP000494206"/>
    </source>
</evidence>
<evidence type="ECO:0000256" key="4">
    <source>
        <dbReference type="PIRNR" id="PIRNR016396"/>
    </source>
</evidence>
<sequence>MSAEGESSEKQSHRGVPTMELIEDVSTWLAKEKMSPEEAEVVLREKYSKYKYVESSMNAQKAKYVEKLPEFKNSLEIIKILLEKKEKEEPFETTFLLSDDVYTKATVPKPEKVSVWLGANVMVEFELEKAQALLEKNQNTVQTMINDLTHELAFIKDQITTTEVNMAHLVNFVVAQKKAASAAAVKA</sequence>
<dbReference type="GO" id="GO:0007021">
    <property type="term" value="P:tubulin complex assembly"/>
    <property type="evidence" value="ECO:0007669"/>
    <property type="project" value="TreeGrafter"/>
</dbReference>
<gene>
    <name evidence="5" type="ORF">CBOVIS_LOCUS10320</name>
</gene>
<protein>
    <recommendedName>
        <fullName evidence="4">Prefoldin subunit 3</fullName>
    </recommendedName>
</protein>
<evidence type="ECO:0000256" key="2">
    <source>
        <dbReference type="ARBA" id="ARBA00011695"/>
    </source>
</evidence>
<comment type="caution">
    <text evidence="5">The sequence shown here is derived from an EMBL/GenBank/DDBJ whole genome shotgun (WGS) entry which is preliminary data.</text>
</comment>
<dbReference type="GO" id="GO:0006457">
    <property type="term" value="P:protein folding"/>
    <property type="evidence" value="ECO:0007669"/>
    <property type="project" value="UniProtKB-UniRule"/>
</dbReference>
<keyword evidence="3 4" id="KW-0143">Chaperone</keyword>